<dbReference type="EC" id="2.5.1.87" evidence="5"/>
<evidence type="ECO:0000256" key="11">
    <source>
        <dbReference type="ARBA" id="ARBA00023136"/>
    </source>
</evidence>
<dbReference type="InterPro" id="IPR038887">
    <property type="entry name" value="Nus1/NgBR"/>
</dbReference>
<evidence type="ECO:0000256" key="5">
    <source>
        <dbReference type="ARBA" id="ARBA00012596"/>
    </source>
</evidence>
<keyword evidence="14" id="KW-1185">Reference proteome</keyword>
<evidence type="ECO:0000256" key="4">
    <source>
        <dbReference type="ARBA" id="ARBA00005432"/>
    </source>
</evidence>
<dbReference type="Gene3D" id="3.40.1180.10">
    <property type="entry name" value="Decaprenyl diphosphate synthase-like"/>
    <property type="match status" value="1"/>
</dbReference>
<comment type="catalytic activity">
    <reaction evidence="12">
        <text>n isopentenyl diphosphate + (2E,6E)-farnesyl diphosphate = a di-trans,poly-cis-polyprenyl diphosphate + n diphosphate</text>
        <dbReference type="Rhea" id="RHEA:53008"/>
        <dbReference type="Rhea" id="RHEA-COMP:19494"/>
        <dbReference type="ChEBI" id="CHEBI:33019"/>
        <dbReference type="ChEBI" id="CHEBI:128769"/>
        <dbReference type="ChEBI" id="CHEBI:136960"/>
        <dbReference type="ChEBI" id="CHEBI:175763"/>
        <dbReference type="EC" id="2.5.1.87"/>
    </reaction>
</comment>
<evidence type="ECO:0000256" key="3">
    <source>
        <dbReference type="ARBA" id="ARBA00004922"/>
    </source>
</evidence>
<comment type="cofactor">
    <cofactor evidence="1">
        <name>Mg(2+)</name>
        <dbReference type="ChEBI" id="CHEBI:18420"/>
    </cofactor>
</comment>
<protein>
    <recommendedName>
        <fullName evidence="5">ditrans,polycis-polyprenyl diphosphate synthase [(2E,6E)-farnesyldiphosphate specific]</fullName>
        <ecNumber evidence="5">2.5.1.87</ecNumber>
    </recommendedName>
</protein>
<dbReference type="UniPathway" id="UPA00378"/>
<dbReference type="SUPFAM" id="SSF64005">
    <property type="entry name" value="Undecaprenyl diphosphate synthase"/>
    <property type="match status" value="2"/>
</dbReference>
<keyword evidence="9" id="KW-0460">Magnesium</keyword>
<evidence type="ECO:0000313" key="13">
    <source>
        <dbReference type="EMBL" id="TRM60172.1"/>
    </source>
</evidence>
<comment type="similarity">
    <text evidence="4">Belongs to the UPP synthase family.</text>
</comment>
<comment type="pathway">
    <text evidence="3">Protein modification; protein glycosylation.</text>
</comment>
<evidence type="ECO:0000256" key="6">
    <source>
        <dbReference type="ARBA" id="ARBA00022679"/>
    </source>
</evidence>
<dbReference type="InterPro" id="IPR036424">
    <property type="entry name" value="UPP_synth-like_sf"/>
</dbReference>
<evidence type="ECO:0000256" key="10">
    <source>
        <dbReference type="ARBA" id="ARBA00022989"/>
    </source>
</evidence>
<dbReference type="EMBL" id="VDMD01000023">
    <property type="protein sequence ID" value="TRM60172.1"/>
    <property type="molecule type" value="Genomic_DNA"/>
</dbReference>
<evidence type="ECO:0000313" key="14">
    <source>
        <dbReference type="Proteomes" id="UP000320762"/>
    </source>
</evidence>
<dbReference type="PANTHER" id="PTHR21528">
    <property type="entry name" value="DEHYDRODOLICHYL DIPHOSPHATE SYNTHASE COMPLEX SUBUNIT NUS1"/>
    <property type="match status" value="1"/>
</dbReference>
<sequence length="332" mass="37827">MLSYILLRLVHFVYFICLIVKSRWRHLRRRVPLPLQASRSRLPRHLAILLTVDPAAASKLAADTHARERLEEAITETVESAVKWCRTLGIPRLTVYDREGRVQEITSELQKRILSVHTIPEDAEDQAEQDYLLTPPLSDHDESRPISPIEDLSDEPVTVAKIHIPARRPSKANTIKRRRHLSSEIKSPGPEVSDLPALELCIIDRRASKAVLASAAMVVASEHMSAFAPKGRSTPVELSIEALNNMIEGKHGLSEPDFMIVHPLTPPRSRAEPLELHGFPPWQIRLTEIYYDRYRVRRTIRDWGEARFIPLDENAFRSALDQFSGAEMRFGK</sequence>
<keyword evidence="7" id="KW-0812">Transmembrane</keyword>
<evidence type="ECO:0000256" key="7">
    <source>
        <dbReference type="ARBA" id="ARBA00022692"/>
    </source>
</evidence>
<dbReference type="STRING" id="97359.A0A550C5W8"/>
<dbReference type="GO" id="GO:1904423">
    <property type="term" value="C:dehydrodolichyl diphosphate synthase complex"/>
    <property type="evidence" value="ECO:0007669"/>
    <property type="project" value="InterPro"/>
</dbReference>
<dbReference type="Proteomes" id="UP000320762">
    <property type="component" value="Unassembled WGS sequence"/>
</dbReference>
<proteinExistence type="inferred from homology"/>
<evidence type="ECO:0000256" key="9">
    <source>
        <dbReference type="ARBA" id="ARBA00022842"/>
    </source>
</evidence>
<accession>A0A550C5W8</accession>
<dbReference type="GO" id="GO:0045547">
    <property type="term" value="F:ditrans,polycis-polyprenyl diphosphate synthase [(2E,6E)-farnesyl diphosphate specific] activity"/>
    <property type="evidence" value="ECO:0007669"/>
    <property type="project" value="UniProtKB-EC"/>
</dbReference>
<dbReference type="GO" id="GO:0005789">
    <property type="term" value="C:endoplasmic reticulum membrane"/>
    <property type="evidence" value="ECO:0007669"/>
    <property type="project" value="UniProtKB-SubCell"/>
</dbReference>
<dbReference type="PANTHER" id="PTHR21528:SF0">
    <property type="entry name" value="DEHYDRODOLICHYL DIPHOSPHATE SYNTHASE COMPLEX SUBUNIT NUS1"/>
    <property type="match status" value="1"/>
</dbReference>
<name>A0A550C5W8_9AGAR</name>
<evidence type="ECO:0000256" key="2">
    <source>
        <dbReference type="ARBA" id="ARBA00004586"/>
    </source>
</evidence>
<gene>
    <name evidence="13" type="ORF">BD626DRAFT_461489</name>
</gene>
<evidence type="ECO:0000256" key="8">
    <source>
        <dbReference type="ARBA" id="ARBA00022824"/>
    </source>
</evidence>
<dbReference type="OrthoDB" id="3057168at2759"/>
<keyword evidence="6" id="KW-0808">Transferase</keyword>
<keyword evidence="11" id="KW-0472">Membrane</keyword>
<comment type="subcellular location">
    <subcellularLocation>
        <location evidence="2">Endoplasmic reticulum membrane</location>
    </subcellularLocation>
</comment>
<reference evidence="13 14" key="1">
    <citation type="journal article" date="2019" name="New Phytol.">
        <title>Comparative genomics reveals unique wood-decay strategies and fruiting body development in the Schizophyllaceae.</title>
        <authorList>
            <person name="Almasi E."/>
            <person name="Sahu N."/>
            <person name="Krizsan K."/>
            <person name="Balint B."/>
            <person name="Kovacs G.M."/>
            <person name="Kiss B."/>
            <person name="Cseklye J."/>
            <person name="Drula E."/>
            <person name="Henrissat B."/>
            <person name="Nagy I."/>
            <person name="Chovatia M."/>
            <person name="Adam C."/>
            <person name="LaButti K."/>
            <person name="Lipzen A."/>
            <person name="Riley R."/>
            <person name="Grigoriev I.V."/>
            <person name="Nagy L.G."/>
        </authorList>
    </citation>
    <scope>NUCLEOTIDE SEQUENCE [LARGE SCALE GENOMIC DNA]</scope>
    <source>
        <strain evidence="13 14">NL-1724</strain>
    </source>
</reference>
<evidence type="ECO:0000256" key="12">
    <source>
        <dbReference type="ARBA" id="ARBA00047353"/>
    </source>
</evidence>
<keyword evidence="8" id="KW-0256">Endoplasmic reticulum</keyword>
<organism evidence="13 14">
    <name type="scientific">Schizophyllum amplum</name>
    <dbReference type="NCBI Taxonomy" id="97359"/>
    <lineage>
        <taxon>Eukaryota</taxon>
        <taxon>Fungi</taxon>
        <taxon>Dikarya</taxon>
        <taxon>Basidiomycota</taxon>
        <taxon>Agaricomycotina</taxon>
        <taxon>Agaricomycetes</taxon>
        <taxon>Agaricomycetidae</taxon>
        <taxon>Agaricales</taxon>
        <taxon>Schizophyllaceae</taxon>
        <taxon>Schizophyllum</taxon>
    </lineage>
</organism>
<dbReference type="AlphaFoldDB" id="A0A550C5W8"/>
<evidence type="ECO:0000256" key="1">
    <source>
        <dbReference type="ARBA" id="ARBA00001946"/>
    </source>
</evidence>
<keyword evidence="10" id="KW-1133">Transmembrane helix</keyword>
<comment type="caution">
    <text evidence="13">The sequence shown here is derived from an EMBL/GenBank/DDBJ whole genome shotgun (WGS) entry which is preliminary data.</text>
</comment>